<evidence type="ECO:0000313" key="1">
    <source>
        <dbReference type="EMBL" id="GAH08817.1"/>
    </source>
</evidence>
<sequence>MLLTGASASAIYAQAQKEGMASMWREGMLKVKEGITSPSEVLRNVFSIG</sequence>
<comment type="caution">
    <text evidence="1">The sequence shown here is derived from an EMBL/GenBank/DDBJ whole genome shotgun (WGS) entry which is preliminary data.</text>
</comment>
<organism evidence="1">
    <name type="scientific">marine sediment metagenome</name>
    <dbReference type="NCBI Taxonomy" id="412755"/>
    <lineage>
        <taxon>unclassified sequences</taxon>
        <taxon>metagenomes</taxon>
        <taxon>ecological metagenomes</taxon>
    </lineage>
</organism>
<proteinExistence type="predicted"/>
<dbReference type="Gene3D" id="3.40.50.300">
    <property type="entry name" value="P-loop containing nucleotide triphosphate hydrolases"/>
    <property type="match status" value="1"/>
</dbReference>
<dbReference type="InterPro" id="IPR027417">
    <property type="entry name" value="P-loop_NTPase"/>
</dbReference>
<accession>X1CM39</accession>
<protein>
    <submittedName>
        <fullName evidence="1">Uncharacterized protein</fullName>
    </submittedName>
</protein>
<dbReference type="AlphaFoldDB" id="X1CM39"/>
<reference evidence="1" key="1">
    <citation type="journal article" date="2014" name="Front. Microbiol.">
        <title>High frequency of phylogenetically diverse reductive dehalogenase-homologous genes in deep subseafloor sedimentary metagenomes.</title>
        <authorList>
            <person name="Kawai M."/>
            <person name="Futagami T."/>
            <person name="Toyoda A."/>
            <person name="Takaki Y."/>
            <person name="Nishi S."/>
            <person name="Hori S."/>
            <person name="Arai W."/>
            <person name="Tsubouchi T."/>
            <person name="Morono Y."/>
            <person name="Uchiyama I."/>
            <person name="Ito T."/>
            <person name="Fujiyama A."/>
            <person name="Inagaki F."/>
            <person name="Takami H."/>
        </authorList>
    </citation>
    <scope>NUCLEOTIDE SEQUENCE</scope>
    <source>
        <strain evidence="1">Expedition CK06-06</strain>
    </source>
</reference>
<dbReference type="EMBL" id="BART01029614">
    <property type="protein sequence ID" value="GAH08817.1"/>
    <property type="molecule type" value="Genomic_DNA"/>
</dbReference>
<name>X1CM39_9ZZZZ</name>
<gene>
    <name evidence="1" type="ORF">S01H4_51915</name>
</gene>